<dbReference type="SUPFAM" id="SSF55486">
    <property type="entry name" value="Metalloproteases ('zincins'), catalytic domain"/>
    <property type="match status" value="1"/>
</dbReference>
<dbReference type="PROSITE" id="PS52034">
    <property type="entry name" value="PEPTIDASE_M32"/>
    <property type="match status" value="1"/>
</dbReference>
<dbReference type="EMBL" id="QRPK01000029">
    <property type="protein sequence ID" value="RHM10349.1"/>
    <property type="molecule type" value="Genomic_DNA"/>
</dbReference>
<dbReference type="PIRSF" id="PIRSF006615">
    <property type="entry name" value="Zn_crbxpep_Taq"/>
    <property type="match status" value="1"/>
</dbReference>
<reference evidence="4 5" key="1">
    <citation type="submission" date="2018-08" db="EMBL/GenBank/DDBJ databases">
        <title>A genome reference for cultivated species of the human gut microbiota.</title>
        <authorList>
            <person name="Zou Y."/>
            <person name="Xue W."/>
            <person name="Luo G."/>
        </authorList>
    </citation>
    <scope>NUCLEOTIDE SEQUENCE [LARGE SCALE GENOMIC DNA]</scope>
    <source>
        <strain evidence="4 5">AF35-6BH</strain>
    </source>
</reference>
<evidence type="ECO:0000256" key="3">
    <source>
        <dbReference type="PIRSR" id="PIRSR006615-2"/>
    </source>
</evidence>
<evidence type="ECO:0000313" key="5">
    <source>
        <dbReference type="Proteomes" id="UP000284868"/>
    </source>
</evidence>
<comment type="caution">
    <text evidence="4">The sequence shown here is derived from an EMBL/GenBank/DDBJ whole genome shotgun (WGS) entry which is preliminary data.</text>
</comment>
<dbReference type="RefSeq" id="WP_118365629.1">
    <property type="nucleotide sequence ID" value="NZ_QRPK01000029.1"/>
</dbReference>
<keyword evidence="1 2" id="KW-0479">Metal-binding</keyword>
<comment type="catalytic activity">
    <reaction evidence="1">
        <text>Release of a C-terminal amino acid with broad specificity, except for -Pro.</text>
        <dbReference type="EC" id="3.4.17.19"/>
    </reaction>
</comment>
<dbReference type="CDD" id="cd06460">
    <property type="entry name" value="M32_Taq"/>
    <property type="match status" value="1"/>
</dbReference>
<dbReference type="GO" id="GO:0006508">
    <property type="term" value="P:proteolysis"/>
    <property type="evidence" value="ECO:0007669"/>
    <property type="project" value="UniProtKB-UniRule"/>
</dbReference>
<organism evidence="4 5">
    <name type="scientific">Amedibacillus dolichus</name>
    <dbReference type="NCBI Taxonomy" id="31971"/>
    <lineage>
        <taxon>Bacteria</taxon>
        <taxon>Bacillati</taxon>
        <taxon>Bacillota</taxon>
        <taxon>Erysipelotrichia</taxon>
        <taxon>Erysipelotrichales</taxon>
        <taxon>Erysipelotrichaceae</taxon>
        <taxon>Amedibacillus</taxon>
    </lineage>
</organism>
<feature type="binding site" evidence="2">
    <location>
        <position position="262"/>
    </location>
    <ligand>
        <name>Zn(2+)</name>
        <dbReference type="ChEBI" id="CHEBI:29105"/>
        <note>catalytic</note>
    </ligand>
</feature>
<keyword evidence="1" id="KW-0645">Protease</keyword>
<dbReference type="GO" id="GO:0046872">
    <property type="term" value="F:metal ion binding"/>
    <property type="evidence" value="ECO:0007669"/>
    <property type="project" value="UniProtKB-KW"/>
</dbReference>
<dbReference type="PANTHER" id="PTHR34217">
    <property type="entry name" value="METAL-DEPENDENT CARBOXYPEPTIDASE"/>
    <property type="match status" value="1"/>
</dbReference>
<dbReference type="GO" id="GO:0004181">
    <property type="term" value="F:metallocarboxypeptidase activity"/>
    <property type="evidence" value="ECO:0007669"/>
    <property type="project" value="UniProtKB-UniRule"/>
</dbReference>
<evidence type="ECO:0000256" key="1">
    <source>
        <dbReference type="PIRNR" id="PIRNR006615"/>
    </source>
</evidence>
<protein>
    <recommendedName>
        <fullName evidence="1">Metal-dependent carboxypeptidase</fullName>
        <ecNumber evidence="1">3.4.17.19</ecNumber>
    </recommendedName>
</protein>
<dbReference type="AlphaFoldDB" id="A0A415PCE4"/>
<proteinExistence type="inferred from homology"/>
<dbReference type="PRINTS" id="PR00998">
    <property type="entry name" value="CRBOXYPTASET"/>
</dbReference>
<feature type="binding site" evidence="2">
    <location>
        <position position="266"/>
    </location>
    <ligand>
        <name>Zn(2+)</name>
        <dbReference type="ChEBI" id="CHEBI:29105"/>
        <note>catalytic</note>
    </ligand>
</feature>
<evidence type="ECO:0000313" key="4">
    <source>
        <dbReference type="EMBL" id="RHM10349.1"/>
    </source>
</evidence>
<feature type="binding site" evidence="2">
    <location>
        <position position="292"/>
    </location>
    <ligand>
        <name>Zn(2+)</name>
        <dbReference type="ChEBI" id="CHEBI:29105"/>
        <note>catalytic</note>
    </ligand>
</feature>
<feature type="active site" description="Proton donor/acceptor" evidence="3">
    <location>
        <position position="263"/>
    </location>
</feature>
<dbReference type="Pfam" id="PF02074">
    <property type="entry name" value="Peptidase_M32"/>
    <property type="match status" value="1"/>
</dbReference>
<dbReference type="OrthoDB" id="9772308at2"/>
<dbReference type="InterPro" id="IPR001333">
    <property type="entry name" value="Peptidase_M32_Taq"/>
</dbReference>
<gene>
    <name evidence="4" type="ORF">DWZ83_06470</name>
</gene>
<accession>A0A415PCE4</accession>
<keyword evidence="2" id="KW-0862">Zinc</keyword>
<comment type="function">
    <text evidence="1">Broad specificity carboxypetidase that releases amino acids sequentially from the C-terminus, including neutral, aromatic, polar and basic residues.</text>
</comment>
<comment type="cofactor">
    <cofactor evidence="2">
        <name>Zn(2+)</name>
        <dbReference type="ChEBI" id="CHEBI:29105"/>
    </cofactor>
    <text evidence="2">Binds 1 zinc ion per subunit.</text>
</comment>
<dbReference type="PANTHER" id="PTHR34217:SF1">
    <property type="entry name" value="CARBOXYPEPTIDASE 1"/>
    <property type="match status" value="1"/>
</dbReference>
<dbReference type="Gene3D" id="1.10.1370.30">
    <property type="match status" value="1"/>
</dbReference>
<keyword evidence="5" id="KW-1185">Reference proteome</keyword>
<name>A0A415PCE4_9FIRM</name>
<dbReference type="Proteomes" id="UP000284868">
    <property type="component" value="Unassembled WGS sequence"/>
</dbReference>
<keyword evidence="1 4" id="KW-0121">Carboxypeptidase</keyword>
<keyword evidence="1" id="KW-0378">Hydrolase</keyword>
<comment type="similarity">
    <text evidence="1">Belongs to the peptidase M32 family.</text>
</comment>
<evidence type="ECO:0000256" key="2">
    <source>
        <dbReference type="PIRSR" id="PIRSR006615-1"/>
    </source>
</evidence>
<dbReference type="EC" id="3.4.17.19" evidence="1"/>
<sequence>MKEQLLKQFQDYKNKSNAYSLAISTVYFDLQTVAPKDGKPYRNEMLSILSGEGFAHETDPKHLAMLEELSKCELDATTRREVDLLMRDLEKIRVLPKDVFIANEKVIADSQNAWQEAKQTDNYALFQPHLKKVIEMQKKVLSYVDKNCDDYDFLLDSYQEGLNSKIYDEFFAKIKSELLPFIQKLQKEGTPIDDRIMFTHVDQQKQERFMDILMKHLQANRNKIYLTTSEHPFTDFYSTDESRITTHYYEENVMSAIFSTIHEFGHANYGLHVDPAYNGTTLKNNIGFAMHESQSRLMENNIARRPAFWEPLYPSFQECFEEFKEVSFEDFMKMINVSYASFIRTEADELTYPIHILIRYELEKAIFDGTADIAHLDEAWNDKYEEYLGIRPSNASEGILQDMHWGASNFGYFPTYALGSAYAAQFMSAMEKELAVDELLNRGELTPIYEWLKKNIHTHGAYKTADEIMKNTTGEAFDVTYYIEYLKHKFAPLYNIDL</sequence>
<keyword evidence="1" id="KW-0482">Metalloprotease</keyword>